<dbReference type="InterPro" id="IPR052738">
    <property type="entry name" value="ABC-Tungstate_binding"/>
</dbReference>
<reference evidence="3" key="1">
    <citation type="submission" date="2018-08" db="EMBL/GenBank/DDBJ databases">
        <authorList>
            <person name="Jin W."/>
            <person name="Wang H."/>
            <person name="Yang Y."/>
            <person name="Li M."/>
            <person name="Liu J."/>
        </authorList>
    </citation>
    <scope>NUCLEOTIDE SEQUENCE</scope>
    <source>
        <strain evidence="3">AESS21</strain>
    </source>
</reference>
<feature type="chain" id="PRO_5037944478" evidence="1">
    <location>
        <begin position="28"/>
        <end position="280"/>
    </location>
</feature>
<dbReference type="RefSeq" id="WP_246541493.1">
    <property type="nucleotide sequence ID" value="NZ_QTKU01000001.1"/>
</dbReference>
<feature type="domain" description="PBP" evidence="2">
    <location>
        <begin position="23"/>
        <end position="254"/>
    </location>
</feature>
<accession>A0A944GS30</accession>
<gene>
    <name evidence="3" type="ORF">DYI23_06140</name>
</gene>
<dbReference type="PANTHER" id="PTHR37945">
    <property type="entry name" value="EXTRACELLULAR TUNGSTATE BINDING PROTEIN"/>
    <property type="match status" value="1"/>
</dbReference>
<dbReference type="InterPro" id="IPR024370">
    <property type="entry name" value="PBP_domain"/>
</dbReference>
<name>A0A944GS30_9HYPH</name>
<dbReference type="SUPFAM" id="SSF53850">
    <property type="entry name" value="Periplasmic binding protein-like II"/>
    <property type="match status" value="1"/>
</dbReference>
<dbReference type="Pfam" id="PF12849">
    <property type="entry name" value="PBP_like_2"/>
    <property type="match status" value="1"/>
</dbReference>
<dbReference type="Gene3D" id="3.40.190.10">
    <property type="entry name" value="Periplasmic binding protein-like II"/>
    <property type="match status" value="2"/>
</dbReference>
<reference evidence="3" key="2">
    <citation type="journal article" date="2021" name="Microorganisms">
        <title>Bacterial Dimethylsulfoniopropionate Biosynthesis in the East China Sea.</title>
        <authorList>
            <person name="Liu J."/>
            <person name="Zhang Y."/>
            <person name="Liu J."/>
            <person name="Zhong H."/>
            <person name="Williams B.T."/>
            <person name="Zheng Y."/>
            <person name="Curson A.R.J."/>
            <person name="Sun C."/>
            <person name="Sun H."/>
            <person name="Song D."/>
            <person name="Wagner Mackenzie B."/>
            <person name="Bermejo Martinez A."/>
            <person name="Todd J.D."/>
            <person name="Zhang X.H."/>
        </authorList>
    </citation>
    <scope>NUCLEOTIDE SEQUENCE</scope>
    <source>
        <strain evidence="3">AESS21</strain>
    </source>
</reference>
<protein>
    <submittedName>
        <fullName evidence="3">Extracellular solute-binding protein</fullName>
    </submittedName>
</protein>
<proteinExistence type="predicted"/>
<dbReference type="PANTHER" id="PTHR37945:SF1">
    <property type="entry name" value="EXTRACELLULAR TUNGSTATE BINDING PROTEIN"/>
    <property type="match status" value="1"/>
</dbReference>
<evidence type="ECO:0000313" key="3">
    <source>
        <dbReference type="EMBL" id="MBS8259792.1"/>
    </source>
</evidence>
<keyword evidence="1" id="KW-0732">Signal</keyword>
<feature type="signal peptide" evidence="1">
    <location>
        <begin position="1"/>
        <end position="27"/>
    </location>
</feature>
<dbReference type="EMBL" id="QTKU01000001">
    <property type="protein sequence ID" value="MBS8259792.1"/>
    <property type="molecule type" value="Genomic_DNA"/>
</dbReference>
<dbReference type="AlphaFoldDB" id="A0A944GS30"/>
<evidence type="ECO:0000256" key="1">
    <source>
        <dbReference type="SAM" id="SignalP"/>
    </source>
</evidence>
<organism evidence="3 4">
    <name type="scientific">Roseibium polysiphoniae</name>
    <dbReference type="NCBI Taxonomy" id="2571221"/>
    <lineage>
        <taxon>Bacteria</taxon>
        <taxon>Pseudomonadati</taxon>
        <taxon>Pseudomonadota</taxon>
        <taxon>Alphaproteobacteria</taxon>
        <taxon>Hyphomicrobiales</taxon>
        <taxon>Stappiaceae</taxon>
        <taxon>Roseibium</taxon>
    </lineage>
</organism>
<evidence type="ECO:0000259" key="2">
    <source>
        <dbReference type="Pfam" id="PF12849"/>
    </source>
</evidence>
<comment type="caution">
    <text evidence="3">The sequence shown here is derived from an EMBL/GenBank/DDBJ whole genome shotgun (WGS) entry which is preliminary data.</text>
</comment>
<sequence>MTFLKSMIAGALAFGLAAGANVTGAAADDFIVVQSTTSTQNSGLLDEILPKFQDKTGIEVRVVAVGTGQALKNAANGDGDVLLVHAKPSEEKFIEAGNGVERFDVMYNDFVIVGPKDDPAGIKDMTDAPAAMAKIASSGALFASRGDDSGTHKKEKALWQMASVNPDEASGTWYRETGSGMGATLNAAAGMGAYTMSDRATWLAFQNKADLAVLTQGDDRLFNQYGVILVNPEKHPSVKAEAGQTFIDWLTGPEGQKEIASFQVNGEQLFFPNASSSVSN</sequence>
<dbReference type="Proteomes" id="UP000705379">
    <property type="component" value="Unassembled WGS sequence"/>
</dbReference>
<evidence type="ECO:0000313" key="4">
    <source>
        <dbReference type="Proteomes" id="UP000705379"/>
    </source>
</evidence>